<dbReference type="InterPro" id="IPR016024">
    <property type="entry name" value="ARM-type_fold"/>
</dbReference>
<keyword evidence="2" id="KW-1185">Reference proteome</keyword>
<comment type="caution">
    <text evidence="1">The sequence shown here is derived from an EMBL/GenBank/DDBJ whole genome shotgun (WGS) entry which is preliminary data.</text>
</comment>
<dbReference type="OrthoDB" id="9952567at2"/>
<dbReference type="Proteomes" id="UP000005561">
    <property type="component" value="Unassembled WGS sequence"/>
</dbReference>
<dbReference type="SUPFAM" id="SSF48371">
    <property type="entry name" value="ARM repeat"/>
    <property type="match status" value="1"/>
</dbReference>
<gene>
    <name evidence="1" type="ORF">BRYFOR_05063</name>
</gene>
<dbReference type="Pfam" id="PF13646">
    <property type="entry name" value="HEAT_2"/>
    <property type="match status" value="1"/>
</dbReference>
<reference evidence="1" key="1">
    <citation type="submission" date="2009-07" db="EMBL/GenBank/DDBJ databases">
        <authorList>
            <person name="Weinstock G."/>
            <person name="Sodergren E."/>
            <person name="Clifton S."/>
            <person name="Fulton L."/>
            <person name="Fulton B."/>
            <person name="Courtney L."/>
            <person name="Fronick C."/>
            <person name="Harrison M."/>
            <person name="Strong C."/>
            <person name="Farmer C."/>
            <person name="Delahaunty K."/>
            <person name="Markovic C."/>
            <person name="Hall O."/>
            <person name="Minx P."/>
            <person name="Tomlinson C."/>
            <person name="Mitreva M."/>
            <person name="Nelson J."/>
            <person name="Hou S."/>
            <person name="Wollam A."/>
            <person name="Pepin K.H."/>
            <person name="Johnson M."/>
            <person name="Bhonagiri V."/>
            <person name="Nash W.E."/>
            <person name="Warren W."/>
            <person name="Chinwalla A."/>
            <person name="Mardis E.R."/>
            <person name="Wilson R.K."/>
        </authorList>
    </citation>
    <scope>NUCLEOTIDE SEQUENCE [LARGE SCALE GENOMIC DNA]</scope>
    <source>
        <strain evidence="1">DSM 14469</strain>
    </source>
</reference>
<dbReference type="InterPro" id="IPR011989">
    <property type="entry name" value="ARM-like"/>
</dbReference>
<dbReference type="RefSeq" id="WP_006859865.1">
    <property type="nucleotide sequence ID" value="NZ_ACCL02000001.1"/>
</dbReference>
<organism evidence="1 2">
    <name type="scientific">Marvinbryantia formatexigens DSM 14469</name>
    <dbReference type="NCBI Taxonomy" id="478749"/>
    <lineage>
        <taxon>Bacteria</taxon>
        <taxon>Bacillati</taxon>
        <taxon>Bacillota</taxon>
        <taxon>Clostridia</taxon>
        <taxon>Lachnospirales</taxon>
        <taxon>Lachnospiraceae</taxon>
        <taxon>Marvinbryantia</taxon>
    </lineage>
</organism>
<sequence>MGKLDKIQKYVKKGKADKLAAIAYEKDKEARLAAIEGLGELISDEKALNTLVAILEDEDADVRRAVATALGKSEGSYVETQLRYCLGHEKDETVLEAARKSLERIKEKKA</sequence>
<dbReference type="STRING" id="168384.SAMN05660368_01693"/>
<dbReference type="eggNOG" id="ENOG502ZJ8C">
    <property type="taxonomic scope" value="Bacteria"/>
</dbReference>
<evidence type="ECO:0008006" key="3">
    <source>
        <dbReference type="Google" id="ProtNLM"/>
    </source>
</evidence>
<evidence type="ECO:0000313" key="1">
    <source>
        <dbReference type="EMBL" id="EET62713.1"/>
    </source>
</evidence>
<dbReference type="EMBL" id="ACCL02000001">
    <property type="protein sequence ID" value="EET62713.1"/>
    <property type="molecule type" value="Genomic_DNA"/>
</dbReference>
<protein>
    <recommendedName>
        <fullName evidence="3">HEAT repeat domain-containing protein</fullName>
    </recommendedName>
</protein>
<evidence type="ECO:0000313" key="2">
    <source>
        <dbReference type="Proteomes" id="UP000005561"/>
    </source>
</evidence>
<accession>C6L8X4</accession>
<name>C6L8X4_9FIRM</name>
<dbReference type="AlphaFoldDB" id="C6L8X4"/>
<dbReference type="Gene3D" id="1.25.10.10">
    <property type="entry name" value="Leucine-rich Repeat Variant"/>
    <property type="match status" value="1"/>
</dbReference>
<proteinExistence type="predicted"/>